<keyword evidence="2 4" id="KW-0808">Transferase</keyword>
<dbReference type="GO" id="GO:0006633">
    <property type="term" value="P:fatty acid biosynthetic process"/>
    <property type="evidence" value="ECO:0007669"/>
    <property type="project" value="InterPro"/>
</dbReference>
<dbReference type="InterPro" id="IPR000794">
    <property type="entry name" value="Beta-ketoacyl_synthase"/>
</dbReference>
<name>A0A7W7VXL9_KITKI</name>
<dbReference type="InterPro" id="IPR016039">
    <property type="entry name" value="Thiolase-like"/>
</dbReference>
<evidence type="ECO:0000313" key="7">
    <source>
        <dbReference type="Proteomes" id="UP000540506"/>
    </source>
</evidence>
<dbReference type="InterPro" id="IPR018201">
    <property type="entry name" value="Ketoacyl_synth_AS"/>
</dbReference>
<gene>
    <name evidence="6" type="ORF">FHR34_005634</name>
</gene>
<dbReference type="SUPFAM" id="SSF53901">
    <property type="entry name" value="Thiolase-like"/>
    <property type="match status" value="2"/>
</dbReference>
<dbReference type="Proteomes" id="UP000540506">
    <property type="component" value="Unassembled WGS sequence"/>
</dbReference>
<evidence type="ECO:0000256" key="1">
    <source>
        <dbReference type="ARBA" id="ARBA00008467"/>
    </source>
</evidence>
<accession>A0A7W7VXL9</accession>
<dbReference type="Pfam" id="PF00109">
    <property type="entry name" value="ketoacyl-synt"/>
    <property type="match status" value="1"/>
</dbReference>
<dbReference type="PROSITE" id="PS00606">
    <property type="entry name" value="KS3_1"/>
    <property type="match status" value="1"/>
</dbReference>
<dbReference type="Gene3D" id="3.40.47.10">
    <property type="match status" value="2"/>
</dbReference>
<comment type="caution">
    <text evidence="6">The sequence shown here is derived from an EMBL/GenBank/DDBJ whole genome shotgun (WGS) entry which is preliminary data.</text>
</comment>
<feature type="domain" description="Ketosynthase family 3 (KS3)" evidence="5">
    <location>
        <begin position="6"/>
        <end position="411"/>
    </location>
</feature>
<dbReference type="EMBL" id="JACHJV010000001">
    <property type="protein sequence ID" value="MBB4926641.1"/>
    <property type="molecule type" value="Genomic_DNA"/>
</dbReference>
<comment type="similarity">
    <text evidence="1 4">Belongs to the thiolase-like superfamily. Beta-ketoacyl-ACP synthases family.</text>
</comment>
<evidence type="ECO:0000256" key="4">
    <source>
        <dbReference type="RuleBase" id="RU003694"/>
    </source>
</evidence>
<dbReference type="GO" id="GO:0004315">
    <property type="term" value="F:3-oxoacyl-[acyl-carrier-protein] synthase activity"/>
    <property type="evidence" value="ECO:0007669"/>
    <property type="project" value="UniProtKB-EC"/>
</dbReference>
<dbReference type="Pfam" id="PF02801">
    <property type="entry name" value="Ketoacyl-synt_C"/>
    <property type="match status" value="1"/>
</dbReference>
<dbReference type="InterPro" id="IPR014030">
    <property type="entry name" value="Ketoacyl_synth_N"/>
</dbReference>
<proteinExistence type="inferred from homology"/>
<protein>
    <submittedName>
        <fullName evidence="6">3-oxoacyl-[acyl-carrier-protein] synthase II</fullName>
        <ecNumber evidence="6">2.3.1.179</ecNumber>
    </submittedName>
</protein>
<dbReference type="SMART" id="SM00825">
    <property type="entry name" value="PKS_KS"/>
    <property type="match status" value="1"/>
</dbReference>
<sequence>MVSTAAPPLAVTGIGLVTPAGIGTEASWRGVLAANPTAAHDPALTGLPIELACRVPGYDPRRHLGGRQPWRHDRATQFARTAAREALADARLDPADRQPDRLAVVLGSAAGGIGSYEQAVGALAAGGASALSPLALPAYLPNMAAGQLALDLDARGPVLHTATACASGAGALWIAALLLAAGACDIAVAGGSDAMVTRACVAAFARMGALSRNRDPAIASRPFDAGRDGFVIGEGAAVLVLERLPDAIARHAPVHALLLGWGSATDAHHAVAPHPEARGLEAALRQALAVAGAEPHEVGHVNAHGTGTMLNDRAEARLIARLLGQGKPCSVTSAKGVLGHTMGAAGAIEAALTALTVEHRIVPATAGHRTPDADTGLLDLVTGVPRRQRIDLAVSTSAGFGGHNVALAFAPPP</sequence>
<reference evidence="6 7" key="1">
    <citation type="submission" date="2020-08" db="EMBL/GenBank/DDBJ databases">
        <title>Sequencing the genomes of 1000 actinobacteria strains.</title>
        <authorList>
            <person name="Klenk H.-P."/>
        </authorList>
    </citation>
    <scope>NUCLEOTIDE SEQUENCE [LARGE SCALE GENOMIC DNA]</scope>
    <source>
        <strain evidence="6 7">DSM 41654</strain>
    </source>
</reference>
<keyword evidence="7" id="KW-1185">Reference proteome</keyword>
<organism evidence="6 7">
    <name type="scientific">Kitasatospora kifunensis</name>
    <name type="common">Streptomyces kifunensis</name>
    <dbReference type="NCBI Taxonomy" id="58351"/>
    <lineage>
        <taxon>Bacteria</taxon>
        <taxon>Bacillati</taxon>
        <taxon>Actinomycetota</taxon>
        <taxon>Actinomycetes</taxon>
        <taxon>Kitasatosporales</taxon>
        <taxon>Streptomycetaceae</taxon>
        <taxon>Kitasatospora</taxon>
    </lineage>
</organism>
<dbReference type="EC" id="2.3.1.179" evidence="6"/>
<dbReference type="InterPro" id="IPR020841">
    <property type="entry name" value="PKS_Beta-ketoAc_synthase_dom"/>
</dbReference>
<evidence type="ECO:0000256" key="3">
    <source>
        <dbReference type="ARBA" id="ARBA00023315"/>
    </source>
</evidence>
<evidence type="ECO:0000256" key="2">
    <source>
        <dbReference type="ARBA" id="ARBA00022679"/>
    </source>
</evidence>
<dbReference type="CDD" id="cd00834">
    <property type="entry name" value="KAS_I_II"/>
    <property type="match status" value="1"/>
</dbReference>
<dbReference type="PANTHER" id="PTHR11712:SF347">
    <property type="entry name" value="BETA KETOACYL-ACYL CARRIER PROTEIN SYNTHASE"/>
    <property type="match status" value="1"/>
</dbReference>
<keyword evidence="3 6" id="KW-0012">Acyltransferase</keyword>
<evidence type="ECO:0000313" key="6">
    <source>
        <dbReference type="EMBL" id="MBB4926641.1"/>
    </source>
</evidence>
<dbReference type="AlphaFoldDB" id="A0A7W7VXL9"/>
<evidence type="ECO:0000259" key="5">
    <source>
        <dbReference type="PROSITE" id="PS52004"/>
    </source>
</evidence>
<dbReference type="PANTHER" id="PTHR11712">
    <property type="entry name" value="POLYKETIDE SYNTHASE-RELATED"/>
    <property type="match status" value="1"/>
</dbReference>
<dbReference type="InterPro" id="IPR014031">
    <property type="entry name" value="Ketoacyl_synth_C"/>
</dbReference>
<dbReference type="PROSITE" id="PS52004">
    <property type="entry name" value="KS3_2"/>
    <property type="match status" value="1"/>
</dbReference>